<sequence>MANKLLLKRSLTFASLPVISLITLVSCSAPELSGEAQQQKQIILNNYQSLENNLLWDSILEYQYKNDDENFKVSEAFKDKNSKFYKDAWEAFDYYQTVSLKSDPVFFIQKISQWASLGALSQDGTAESNLETNQKLSLNYGQELTPQQFDLIWTNTKTGIQEQVKKMLIVKEYLTNAKEADIKNSTEYKDATANTSISNIYNNVLTKQKDFFLNISLLKDQIADVWEYNDSNAIEIATYSRYRISNYEDFNVLSQSKQSLVNQRQDSKIALNTNDSIDTSKLFSYKGLQKDKSGSGDMDYSINTLKKQYLTKAGWLDNTTSKIHSTNDLNKATFFNGKNEVSLTLKEESKTKTKFNITKEDFNLNTTSMDADIDYEISALYPDFNLNSVEKVINVVIKMTSKQNTLWVHFYSINVDWRNETIVYTPATDQKVNGYVSSLSVQSSDGKAIKMSYINKIVPLADEVVITGEGDNRKINAYFTLNNTPWSTDKQKTLLAFALVTLNDSYLNSALKFFEDLGFKVIDKNTKIFS</sequence>
<organism evidence="2 3">
    <name type="scientific">Mycoplasma iguanae</name>
    <dbReference type="NCBI Taxonomy" id="292461"/>
    <lineage>
        <taxon>Bacteria</taxon>
        <taxon>Bacillati</taxon>
        <taxon>Mycoplasmatota</taxon>
        <taxon>Mollicutes</taxon>
        <taxon>Mycoplasmataceae</taxon>
        <taxon>Mycoplasma</taxon>
    </lineage>
</organism>
<evidence type="ECO:0000313" key="3">
    <source>
        <dbReference type="Proteomes" id="UP001059252"/>
    </source>
</evidence>
<reference evidence="2" key="1">
    <citation type="submission" date="2022-08" db="EMBL/GenBank/DDBJ databases">
        <title>Complete genome of Mycoplasma iguanae type strain 2327.</title>
        <authorList>
            <person name="Spergser J."/>
        </authorList>
    </citation>
    <scope>NUCLEOTIDE SEQUENCE</scope>
    <source>
        <strain evidence="2">2327</strain>
    </source>
</reference>
<name>A0ABY5RAR1_9MOLU</name>
<dbReference type="Proteomes" id="UP001059252">
    <property type="component" value="Chromosome"/>
</dbReference>
<evidence type="ECO:0008006" key="4">
    <source>
        <dbReference type="Google" id="ProtNLM"/>
    </source>
</evidence>
<protein>
    <recommendedName>
        <fullName evidence="4">P60-like lipoprotein</fullName>
    </recommendedName>
</protein>
<accession>A0ABY5RAR1</accession>
<dbReference type="EMBL" id="CP102734">
    <property type="protein sequence ID" value="UVD81705.1"/>
    <property type="molecule type" value="Genomic_DNA"/>
</dbReference>
<gene>
    <name evidence="2" type="ORF">NV226_00070</name>
</gene>
<keyword evidence="3" id="KW-1185">Reference proteome</keyword>
<dbReference type="NCBIfam" id="NF045835">
    <property type="entry name" value="P60_lipo"/>
    <property type="match status" value="1"/>
</dbReference>
<feature type="chain" id="PRO_5047508904" description="P60-like lipoprotein" evidence="1">
    <location>
        <begin position="30"/>
        <end position="530"/>
    </location>
</feature>
<proteinExistence type="predicted"/>
<evidence type="ECO:0000256" key="1">
    <source>
        <dbReference type="SAM" id="SignalP"/>
    </source>
</evidence>
<dbReference type="RefSeq" id="WP_258210879.1">
    <property type="nucleotide sequence ID" value="NZ_CP102734.1"/>
</dbReference>
<keyword evidence="1" id="KW-0732">Signal</keyword>
<dbReference type="PROSITE" id="PS51257">
    <property type="entry name" value="PROKAR_LIPOPROTEIN"/>
    <property type="match status" value="1"/>
</dbReference>
<evidence type="ECO:0000313" key="2">
    <source>
        <dbReference type="EMBL" id="UVD81705.1"/>
    </source>
</evidence>
<feature type="signal peptide" evidence="1">
    <location>
        <begin position="1"/>
        <end position="29"/>
    </location>
</feature>
<dbReference type="InterPro" id="IPR054783">
    <property type="entry name" value="P60-like"/>
</dbReference>